<name>A0ABP0GSZ1_CLALP</name>
<gene>
    <name evidence="1" type="ORF">CVLEPA_LOCUS27809</name>
</gene>
<keyword evidence="2" id="KW-1185">Reference proteome</keyword>
<proteinExistence type="predicted"/>
<dbReference type="Proteomes" id="UP001642483">
    <property type="component" value="Unassembled WGS sequence"/>
</dbReference>
<sequence length="101" mass="11783">MNKLFTFGNCWKFNCVQLLKLKGVSLSKRCSCRSFKDRKHKNVYKTPVFSLKPEEKAPRPTRMHLRVETVIVSGSQSVVNCYRKQAIAYQQQVILDQLFTI</sequence>
<comment type="caution">
    <text evidence="1">The sequence shown here is derived from an EMBL/GenBank/DDBJ whole genome shotgun (WGS) entry which is preliminary data.</text>
</comment>
<accession>A0ABP0GSZ1</accession>
<organism evidence="1 2">
    <name type="scientific">Clavelina lepadiformis</name>
    <name type="common">Light-bulb sea squirt</name>
    <name type="synonym">Ascidia lepadiformis</name>
    <dbReference type="NCBI Taxonomy" id="159417"/>
    <lineage>
        <taxon>Eukaryota</taxon>
        <taxon>Metazoa</taxon>
        <taxon>Chordata</taxon>
        <taxon>Tunicata</taxon>
        <taxon>Ascidiacea</taxon>
        <taxon>Aplousobranchia</taxon>
        <taxon>Clavelinidae</taxon>
        <taxon>Clavelina</taxon>
    </lineage>
</organism>
<evidence type="ECO:0000313" key="1">
    <source>
        <dbReference type="EMBL" id="CAK8694438.1"/>
    </source>
</evidence>
<dbReference type="EMBL" id="CAWYQH010000141">
    <property type="protein sequence ID" value="CAK8694438.1"/>
    <property type="molecule type" value="Genomic_DNA"/>
</dbReference>
<protein>
    <submittedName>
        <fullName evidence="1">Uncharacterized protein</fullName>
    </submittedName>
</protein>
<evidence type="ECO:0000313" key="2">
    <source>
        <dbReference type="Proteomes" id="UP001642483"/>
    </source>
</evidence>
<reference evidence="1 2" key="1">
    <citation type="submission" date="2024-02" db="EMBL/GenBank/DDBJ databases">
        <authorList>
            <person name="Daric V."/>
            <person name="Darras S."/>
        </authorList>
    </citation>
    <scope>NUCLEOTIDE SEQUENCE [LARGE SCALE GENOMIC DNA]</scope>
</reference>